<dbReference type="FunFam" id="3.40.50.300:FF:000013">
    <property type="entry name" value="PhoH family ATPase"/>
    <property type="match status" value="1"/>
</dbReference>
<dbReference type="Gene3D" id="3.40.50.300">
    <property type="entry name" value="P-loop containing nucleotide triphosphate hydrolases"/>
    <property type="match status" value="1"/>
</dbReference>
<dbReference type="InterPro" id="IPR003714">
    <property type="entry name" value="PhoH"/>
</dbReference>
<proteinExistence type="inferred from homology"/>
<dbReference type="GeneID" id="82853996"/>
<comment type="subcellular location">
    <subcellularLocation>
        <location evidence="1">Cytoplasm</location>
    </subcellularLocation>
</comment>
<dbReference type="InterPro" id="IPR027417">
    <property type="entry name" value="P-loop_NTPase"/>
</dbReference>
<keyword evidence="4" id="KW-0547">Nucleotide-binding</keyword>
<reference evidence="10 12" key="3">
    <citation type="submission" date="2019-01" db="EMBL/GenBank/DDBJ databases">
        <title>Genome sequence of Bacillus glycinifermentans SRCM103574.</title>
        <authorList>
            <person name="Kong H.-J."/>
            <person name="Jeong S.-Y."/>
            <person name="Jeong D.-Y."/>
        </authorList>
    </citation>
    <scope>NUCLEOTIDE SEQUENCE [LARGE SCALE GENOMIC DNA]</scope>
    <source>
        <strain evidence="10 12">SRCM103574</strain>
    </source>
</reference>
<dbReference type="PANTHER" id="PTHR30473:SF1">
    <property type="entry name" value="PHOH-LIKE PROTEIN"/>
    <property type="match status" value="1"/>
</dbReference>
<evidence type="ECO:0000256" key="4">
    <source>
        <dbReference type="ARBA" id="ARBA00022741"/>
    </source>
</evidence>
<dbReference type="GO" id="GO:0005829">
    <property type="term" value="C:cytosol"/>
    <property type="evidence" value="ECO:0007669"/>
    <property type="project" value="TreeGrafter"/>
</dbReference>
<dbReference type="SUPFAM" id="SSF52540">
    <property type="entry name" value="P-loop containing nucleoside triphosphate hydrolases"/>
    <property type="match status" value="1"/>
</dbReference>
<reference evidence="8" key="2">
    <citation type="submission" date="2015-10" db="EMBL/GenBank/DDBJ databases">
        <authorList>
            <person name="Dunlap C."/>
        </authorList>
    </citation>
    <scope>NUCLEOTIDE SEQUENCE</scope>
    <source>
        <strain evidence="8">GO-13</strain>
    </source>
</reference>
<dbReference type="RefSeq" id="WP_046130034.1">
    <property type="nucleotide sequence ID" value="NZ_CP023481.1"/>
</dbReference>
<keyword evidence="13" id="KW-1185">Reference proteome</keyword>
<name>A0A0J6E296_9BACI</name>
<dbReference type="InterPro" id="IPR051451">
    <property type="entry name" value="PhoH2-like"/>
</dbReference>
<dbReference type="Pfam" id="PF02562">
    <property type="entry name" value="PhoH"/>
    <property type="match status" value="1"/>
</dbReference>
<dbReference type="Proteomes" id="UP000036168">
    <property type="component" value="Unassembled WGS sequence"/>
</dbReference>
<sequence>MTEHLLAINQQLESPNEAQALFGNQDSHLKIMEEELNISIVTRGETVYVTGDEETFHIVDSLLASLLNLIRKGIEISERDVSYAIKMAKKHKLEFFENMYEEEITKNAKGKPIRAKTIGQREYIAAMKRHDLIFGIGPAGTGKTYLAVVKAVHELKNGHIQKIILTRPAVEAGESLGFLPGDLKEKVDPYLRPLYDALHDVLGTDHTARLLERGTIEVAPLAYMRGRTLDDAFVILDEAQNTTPAQMKMFLTRLGFGSKMVITGDITQIDLPKGVTSGLAVAKSMLYDIDGISFVELDQTDVVRHPLVAKIIEAYEKTK</sequence>
<organism evidence="8 11">
    <name type="scientific">Bacillus glycinifermentans</name>
    <dbReference type="NCBI Taxonomy" id="1664069"/>
    <lineage>
        <taxon>Bacteria</taxon>
        <taxon>Bacillati</taxon>
        <taxon>Bacillota</taxon>
        <taxon>Bacilli</taxon>
        <taxon>Bacillales</taxon>
        <taxon>Bacillaceae</taxon>
        <taxon>Bacillus</taxon>
    </lineage>
</organism>
<dbReference type="EMBL" id="LECW02000004">
    <property type="protein sequence ID" value="KRT95191.1"/>
    <property type="molecule type" value="Genomic_DNA"/>
</dbReference>
<evidence type="ECO:0000313" key="13">
    <source>
        <dbReference type="Proteomes" id="UP001341297"/>
    </source>
</evidence>
<evidence type="ECO:0000313" key="10">
    <source>
        <dbReference type="EMBL" id="QAT66094.1"/>
    </source>
</evidence>
<dbReference type="PANTHER" id="PTHR30473">
    <property type="entry name" value="PROTEIN PHOH"/>
    <property type="match status" value="1"/>
</dbReference>
<dbReference type="PATRIC" id="fig|1664069.3.peg.3201"/>
<dbReference type="OrthoDB" id="9773137at2"/>
<evidence type="ECO:0000256" key="3">
    <source>
        <dbReference type="ARBA" id="ARBA00022490"/>
    </source>
</evidence>
<reference evidence="8 11" key="1">
    <citation type="journal article" date="2015" name="Int. J. Syst. Evol. Microbiol.">
        <title>Bacillus glycinifermentans sp. nov., isolated from fermented soybean paste.</title>
        <authorList>
            <person name="Kim S.J."/>
            <person name="Dunlap C.A."/>
            <person name="Kwon S.W."/>
            <person name="Rooney A.P."/>
        </authorList>
    </citation>
    <scope>NUCLEOTIDE SEQUENCE [LARGE SCALE GENOMIC DNA]</scope>
    <source>
        <strain evidence="8 11">GO-13</strain>
    </source>
</reference>
<feature type="domain" description="PhoH-like protein" evidence="7">
    <location>
        <begin position="113"/>
        <end position="316"/>
    </location>
</feature>
<dbReference type="Proteomes" id="UP001341297">
    <property type="component" value="Unassembled WGS sequence"/>
</dbReference>
<accession>A0A0J6E296</accession>
<keyword evidence="3" id="KW-0963">Cytoplasm</keyword>
<dbReference type="GO" id="GO:0005524">
    <property type="term" value="F:ATP binding"/>
    <property type="evidence" value="ECO:0007669"/>
    <property type="project" value="UniProtKB-KW"/>
</dbReference>
<accession>A0A0J6EQG8</accession>
<evidence type="ECO:0000313" key="9">
    <source>
        <dbReference type="EMBL" id="MEC0484983.1"/>
    </source>
</evidence>
<protein>
    <recommendedName>
        <fullName evidence="6">PhoH-like protein</fullName>
    </recommendedName>
</protein>
<dbReference type="STRING" id="1664069.BGLY_2990"/>
<evidence type="ECO:0000313" key="12">
    <source>
        <dbReference type="Proteomes" id="UP000288675"/>
    </source>
</evidence>
<comment type="similarity">
    <text evidence="2">Belongs to the PhoH family.</text>
</comment>
<dbReference type="EMBL" id="JARRTL010000008">
    <property type="protein sequence ID" value="MEC0484983.1"/>
    <property type="molecule type" value="Genomic_DNA"/>
</dbReference>
<reference evidence="9 13" key="4">
    <citation type="submission" date="2023-03" db="EMBL/GenBank/DDBJ databases">
        <title>Agriculturally important microbes genome sequencing.</title>
        <authorList>
            <person name="Dunlap C."/>
        </authorList>
    </citation>
    <scope>NUCLEOTIDE SEQUENCE [LARGE SCALE GENOMIC DNA]</scope>
    <source>
        <strain evidence="9 13">CBP-3203</strain>
    </source>
</reference>
<evidence type="ECO:0000256" key="6">
    <source>
        <dbReference type="ARBA" id="ARBA00039970"/>
    </source>
</evidence>
<gene>
    <name evidence="8" type="ORF">AB447_211810</name>
    <name evidence="10" type="ORF">EQZ20_15075</name>
    <name evidence="9" type="ORF">P8828_08985</name>
</gene>
<dbReference type="AlphaFoldDB" id="A0A0J6E296"/>
<dbReference type="KEGG" id="bgy:BGLY_2990"/>
<evidence type="ECO:0000313" key="8">
    <source>
        <dbReference type="EMBL" id="KRT95191.1"/>
    </source>
</evidence>
<keyword evidence="5" id="KW-0067">ATP-binding</keyword>
<evidence type="ECO:0000313" key="11">
    <source>
        <dbReference type="Proteomes" id="UP000036168"/>
    </source>
</evidence>
<evidence type="ECO:0000256" key="1">
    <source>
        <dbReference type="ARBA" id="ARBA00004496"/>
    </source>
</evidence>
<evidence type="ECO:0000256" key="2">
    <source>
        <dbReference type="ARBA" id="ARBA00010393"/>
    </source>
</evidence>
<evidence type="ECO:0000259" key="7">
    <source>
        <dbReference type="Pfam" id="PF02562"/>
    </source>
</evidence>
<dbReference type="Proteomes" id="UP000288675">
    <property type="component" value="Chromosome"/>
</dbReference>
<evidence type="ECO:0000256" key="5">
    <source>
        <dbReference type="ARBA" id="ARBA00022840"/>
    </source>
</evidence>
<dbReference type="EMBL" id="CP035232">
    <property type="protein sequence ID" value="QAT66094.1"/>
    <property type="molecule type" value="Genomic_DNA"/>
</dbReference>